<sequence>MKRSVLAFAGIAAVACMSTAVWAATNKADGVKLYNEPNVSAKVVETVKADTPLITIYKQDGWAKVGNPSNGQTGWVKLASTKDVQAAKTNIQPSQTTKTVKTDNGEKTVTKGTVQTPQGPMNYEIVQFQSKGDNAKVDKAFFDQLQKQQIEMNNVFANSWNDMGGMQMNMANLMAKQQQQMQEMQKQFQQFAQQTMAQQPNHKIELKDAVPAQPATTQTTTK</sequence>
<comment type="caution">
    <text evidence="4">The sequence shown here is derived from an EMBL/GenBank/DDBJ whole genome shotgun (WGS) entry which is preliminary data.</text>
</comment>
<dbReference type="Proteomes" id="UP000240530">
    <property type="component" value="Unassembled WGS sequence"/>
</dbReference>
<organism evidence="4 5">
    <name type="scientific">Photobacterium leiognathi subsp. mandapamensis</name>
    <name type="common">Photobacterium mandapamensis</name>
    <dbReference type="NCBI Taxonomy" id="48408"/>
    <lineage>
        <taxon>Bacteria</taxon>
        <taxon>Pseudomonadati</taxon>
        <taxon>Pseudomonadota</taxon>
        <taxon>Gammaproteobacteria</taxon>
        <taxon>Vibrionales</taxon>
        <taxon>Vibrionaceae</taxon>
        <taxon>Photobacterium</taxon>
    </lineage>
</organism>
<feature type="domain" description="SH3b" evidence="3">
    <location>
        <begin position="29"/>
        <end position="77"/>
    </location>
</feature>
<protein>
    <recommendedName>
        <fullName evidence="3">SH3b domain-containing protein</fullName>
    </recommendedName>
</protein>
<evidence type="ECO:0000313" key="4">
    <source>
        <dbReference type="EMBL" id="PSV11860.1"/>
    </source>
</evidence>
<feature type="coiled-coil region" evidence="1">
    <location>
        <begin position="167"/>
        <end position="194"/>
    </location>
</feature>
<gene>
    <name evidence="4" type="ORF">C0W93_08200</name>
</gene>
<dbReference type="PROSITE" id="PS51257">
    <property type="entry name" value="PROKAR_LIPOPROTEIN"/>
    <property type="match status" value="1"/>
</dbReference>
<feature type="signal peptide" evidence="2">
    <location>
        <begin position="1"/>
        <end position="23"/>
    </location>
</feature>
<dbReference type="InterPro" id="IPR003646">
    <property type="entry name" value="SH3-like_bac-type"/>
</dbReference>
<evidence type="ECO:0000256" key="1">
    <source>
        <dbReference type="SAM" id="Coils"/>
    </source>
</evidence>
<dbReference type="AlphaFoldDB" id="A0A2T3KWS9"/>
<evidence type="ECO:0000256" key="2">
    <source>
        <dbReference type="SAM" id="SignalP"/>
    </source>
</evidence>
<dbReference type="Pfam" id="PF08239">
    <property type="entry name" value="SH3_3"/>
    <property type="match status" value="1"/>
</dbReference>
<proteinExistence type="predicted"/>
<feature type="chain" id="PRO_5015427189" description="SH3b domain-containing protein" evidence="2">
    <location>
        <begin position="24"/>
        <end position="222"/>
    </location>
</feature>
<accession>A0A2T3KWS9</accession>
<dbReference type="Gene3D" id="2.30.30.40">
    <property type="entry name" value="SH3 Domains"/>
    <property type="match status" value="1"/>
</dbReference>
<keyword evidence="1" id="KW-0175">Coiled coil</keyword>
<reference evidence="4 5" key="1">
    <citation type="submission" date="2018-03" db="EMBL/GenBank/DDBJ databases">
        <title>Whole genome sequencing of Histamine producing bacteria.</title>
        <authorList>
            <person name="Butler K."/>
        </authorList>
    </citation>
    <scope>NUCLEOTIDE SEQUENCE [LARGE SCALE GENOMIC DNA]</scope>
    <source>
        <strain evidence="4 5">Res.4.1</strain>
    </source>
</reference>
<name>A0A2T3KWS9_PHOLD</name>
<dbReference type="EMBL" id="PYNS01000005">
    <property type="protein sequence ID" value="PSV11860.1"/>
    <property type="molecule type" value="Genomic_DNA"/>
</dbReference>
<evidence type="ECO:0000313" key="5">
    <source>
        <dbReference type="Proteomes" id="UP000240530"/>
    </source>
</evidence>
<dbReference type="RefSeq" id="WP_107184753.1">
    <property type="nucleotide sequence ID" value="NZ_JAWQGC010000001.1"/>
</dbReference>
<keyword evidence="2" id="KW-0732">Signal</keyword>
<evidence type="ECO:0000259" key="3">
    <source>
        <dbReference type="Pfam" id="PF08239"/>
    </source>
</evidence>